<accession>A0A0R2MTP0</accession>
<reference evidence="3 4" key="1">
    <citation type="journal article" date="2015" name="Genome Announc.">
        <title>Expanding the biotechnology potential of lactobacilli through comparative genomics of 213 strains and associated genera.</title>
        <authorList>
            <person name="Sun Z."/>
            <person name="Harris H.M."/>
            <person name="McCann A."/>
            <person name="Guo C."/>
            <person name="Argimon S."/>
            <person name="Zhang W."/>
            <person name="Yang X."/>
            <person name="Jeffery I.B."/>
            <person name="Cooney J.C."/>
            <person name="Kagawa T.F."/>
            <person name="Liu W."/>
            <person name="Song Y."/>
            <person name="Salvetti E."/>
            <person name="Wrobel A."/>
            <person name="Rasinkangas P."/>
            <person name="Parkhill J."/>
            <person name="Rea M.C."/>
            <person name="O'Sullivan O."/>
            <person name="Ritari J."/>
            <person name="Douillard F.P."/>
            <person name="Paul Ross R."/>
            <person name="Yang R."/>
            <person name="Briner A.E."/>
            <person name="Felis G.E."/>
            <person name="de Vos W.M."/>
            <person name="Barrangou R."/>
            <person name="Klaenhammer T.R."/>
            <person name="Caufield P.W."/>
            <person name="Cui Y."/>
            <person name="Zhang H."/>
            <person name="O'Toole P.W."/>
        </authorList>
    </citation>
    <scope>NUCLEOTIDE SEQUENCE [LARGE SCALE GENOMIC DNA]</scope>
    <source>
        <strain evidence="3 4">DSM 24301</strain>
    </source>
</reference>
<dbReference type="Proteomes" id="UP000050969">
    <property type="component" value="Unassembled WGS sequence"/>
</dbReference>
<feature type="domain" description="Competence protein CoiA nuclease-like" evidence="1">
    <location>
        <begin position="62"/>
        <end position="153"/>
    </location>
</feature>
<protein>
    <recommendedName>
        <fullName evidence="5">Competence protein</fullName>
    </recommendedName>
</protein>
<evidence type="ECO:0000259" key="2">
    <source>
        <dbReference type="Pfam" id="PF25164"/>
    </source>
</evidence>
<sequence length="362" mass="42805">MFIALNQAHERVWLQTHEQAATLSQERFFCPACEQPVRVRNGKQNPAHFAHIAGTCSASEPESHQHLTGKQWLYDFYTYLGWSVELEVYLPTIKQRADLIIQKSGHKLVIEFQCSPISVPQLKARTDGYTQLGLPVIWILGSRYFAPRYQAKQQKFLTQELTLWFLDMTRQRLDRWQWQPSGWLITQYGHHYRQYLRPSAHSPKQAQLQLARQLYYRQPQLRALQEASYRKGINLAGVPWVVQLQLTGLPGLVVPEWQLRTWWLLRFQHSPVTREANHTFWQRALGNSKTPLLAWPSEPPVMKRWLTVLTRLHLLEEDEQGWHWLQTPQWYPDSERKLQQFDDFLAMQRVLEQRVSPAQPNI</sequence>
<evidence type="ECO:0008006" key="5">
    <source>
        <dbReference type="Google" id="ProtNLM"/>
    </source>
</evidence>
<dbReference type="STRING" id="1293598.IV56_GL000782"/>
<organism evidence="3 4">
    <name type="scientific">Lacticaseibacillus saniviri JCM 17471 = DSM 24301</name>
    <dbReference type="NCBI Taxonomy" id="1293598"/>
    <lineage>
        <taxon>Bacteria</taxon>
        <taxon>Bacillati</taxon>
        <taxon>Bacillota</taxon>
        <taxon>Bacilli</taxon>
        <taxon>Lactobacillales</taxon>
        <taxon>Lactobacillaceae</taxon>
        <taxon>Lacticaseibacillus</taxon>
    </lineage>
</organism>
<proteinExistence type="predicted"/>
<dbReference type="PATRIC" id="fig|1293598.4.peg.830"/>
<evidence type="ECO:0000313" key="3">
    <source>
        <dbReference type="EMBL" id="KRO16793.1"/>
    </source>
</evidence>
<comment type="caution">
    <text evidence="3">The sequence shown here is derived from an EMBL/GenBank/DDBJ whole genome shotgun (WGS) entry which is preliminary data.</text>
</comment>
<dbReference type="AlphaFoldDB" id="A0A0R2MTP0"/>
<dbReference type="InterPro" id="IPR057253">
    <property type="entry name" value="CoiA-like_N"/>
</dbReference>
<feature type="domain" description="Competence protein CoiA-like N-terminal" evidence="2">
    <location>
        <begin position="15"/>
        <end position="58"/>
    </location>
</feature>
<dbReference type="RefSeq" id="WP_056992880.1">
    <property type="nucleotide sequence ID" value="NZ_JQCE01000032.1"/>
</dbReference>
<gene>
    <name evidence="3" type="ORF">IV56_GL000782</name>
</gene>
<dbReference type="InterPro" id="IPR010330">
    <property type="entry name" value="CoiA_nuc"/>
</dbReference>
<dbReference type="Pfam" id="PF25164">
    <property type="entry name" value="CoiA_N"/>
    <property type="match status" value="1"/>
</dbReference>
<dbReference type="EMBL" id="JQCE01000032">
    <property type="protein sequence ID" value="KRO16793.1"/>
    <property type="molecule type" value="Genomic_DNA"/>
</dbReference>
<keyword evidence="4" id="KW-1185">Reference proteome</keyword>
<name>A0A0R2MTP0_9LACO</name>
<evidence type="ECO:0000259" key="1">
    <source>
        <dbReference type="Pfam" id="PF06054"/>
    </source>
</evidence>
<evidence type="ECO:0000313" key="4">
    <source>
        <dbReference type="Proteomes" id="UP000050969"/>
    </source>
</evidence>
<dbReference type="Pfam" id="PF06054">
    <property type="entry name" value="CoiA_nuc"/>
    <property type="match status" value="1"/>
</dbReference>